<feature type="region of interest" description="Disordered" evidence="1">
    <location>
        <begin position="54"/>
        <end position="93"/>
    </location>
</feature>
<accession>A0A1Y2CRZ6</accession>
<keyword evidence="5" id="KW-1185">Reference proteome</keyword>
<dbReference type="AlphaFoldDB" id="A0A1Y2CRZ6"/>
<feature type="compositionally biased region" description="Polar residues" evidence="1">
    <location>
        <begin position="82"/>
        <end position="91"/>
    </location>
</feature>
<protein>
    <recommendedName>
        <fullName evidence="3">Glycosyltransferase 61 catalytic domain-containing protein</fullName>
    </recommendedName>
</protein>
<evidence type="ECO:0000256" key="1">
    <source>
        <dbReference type="SAM" id="MobiDB-lite"/>
    </source>
</evidence>
<dbReference type="InterPro" id="IPR049625">
    <property type="entry name" value="Glyco_transf_61_cat"/>
</dbReference>
<evidence type="ECO:0000313" key="4">
    <source>
        <dbReference type="EMBL" id="ORY49772.1"/>
    </source>
</evidence>
<dbReference type="OrthoDB" id="529273at2759"/>
<dbReference type="Pfam" id="PF04577">
    <property type="entry name" value="Glyco_transf_61"/>
    <property type="match status" value="1"/>
</dbReference>
<keyword evidence="2" id="KW-0812">Transmembrane</keyword>
<dbReference type="GO" id="GO:0016757">
    <property type="term" value="F:glycosyltransferase activity"/>
    <property type="evidence" value="ECO:0007669"/>
    <property type="project" value="InterPro"/>
</dbReference>
<gene>
    <name evidence="4" type="ORF">BCR33DRAFT_713392</name>
</gene>
<keyword evidence="2" id="KW-1133">Transmembrane helix</keyword>
<evidence type="ECO:0000256" key="2">
    <source>
        <dbReference type="SAM" id="Phobius"/>
    </source>
</evidence>
<reference evidence="4 5" key="1">
    <citation type="submission" date="2016-07" db="EMBL/GenBank/DDBJ databases">
        <title>Pervasive Adenine N6-methylation of Active Genes in Fungi.</title>
        <authorList>
            <consortium name="DOE Joint Genome Institute"/>
            <person name="Mondo S.J."/>
            <person name="Dannebaum R.O."/>
            <person name="Kuo R.C."/>
            <person name="Labutti K."/>
            <person name="Haridas S."/>
            <person name="Kuo A."/>
            <person name="Salamov A."/>
            <person name="Ahrendt S.R."/>
            <person name="Lipzen A."/>
            <person name="Sullivan W."/>
            <person name="Andreopoulos W.B."/>
            <person name="Clum A."/>
            <person name="Lindquist E."/>
            <person name="Daum C."/>
            <person name="Ramamoorthy G.K."/>
            <person name="Gryganskyi A."/>
            <person name="Culley D."/>
            <person name="Magnuson J.K."/>
            <person name="James T.Y."/>
            <person name="O'Malley M.A."/>
            <person name="Stajich J.E."/>
            <person name="Spatafora J.W."/>
            <person name="Visel A."/>
            <person name="Grigoriev I.V."/>
        </authorList>
    </citation>
    <scope>NUCLEOTIDE SEQUENCE [LARGE SCALE GENOMIC DNA]</scope>
    <source>
        <strain evidence="4 5">JEL800</strain>
    </source>
</reference>
<feature type="compositionally biased region" description="Polar residues" evidence="1">
    <location>
        <begin position="54"/>
        <end position="66"/>
    </location>
</feature>
<sequence length="545" mass="62021">MFGTPSSPLPQSSIRAEPSLRNVRQQRRLVLGLVGFLLTITGLVWWMRSGRSDNVPSNTPTATLSKLPSKLKPSTPNPNPDPYQSSSSPSTRLRLASPLRKGKLPKTPEHSHFSCLGNDNSIEGFRERICVFSNVCYRYNEDKWIYHSKKLVNPDNPNQFKDPTTLFDSKYGERTSFIEGDHGFVALHQTTDWWVNRENTWGPEIEFSSLPIHTSPANTLTLSPLHSVFAFWADDDNLGHLLWEEMATLFYSMHRMSVTTDSLVAMHYPEPLPERKLALKFRNAFFPAISSHPPVNLREYLHTKISESHISASQNPTVCFENLLVGGNMRRFLHPYAWHNHGHEPLFKSLRSKILLHHSINPDETPTTHHILITNKTETNFKGDNSVHGSRKRAIANLDTLVAFLKERYGHSAKITTIEWQKHSIKEQLDIIHSATLFITPPGGVSMLLPFLPNGATAIVIDYLENEPNNLWGTPHGESISMEAPFWNHWPHVRKLYYQIRSAEDLVSDSEKPLEEVSWREGVSYVLDMARVGALVDQAFDDMEN</sequence>
<dbReference type="Proteomes" id="UP000193642">
    <property type="component" value="Unassembled WGS sequence"/>
</dbReference>
<dbReference type="EMBL" id="MCGO01000008">
    <property type="protein sequence ID" value="ORY49772.1"/>
    <property type="molecule type" value="Genomic_DNA"/>
</dbReference>
<comment type="caution">
    <text evidence="4">The sequence shown here is derived from an EMBL/GenBank/DDBJ whole genome shotgun (WGS) entry which is preliminary data.</text>
</comment>
<evidence type="ECO:0000259" key="3">
    <source>
        <dbReference type="Pfam" id="PF04577"/>
    </source>
</evidence>
<name>A0A1Y2CRZ6_9FUNG</name>
<proteinExistence type="predicted"/>
<keyword evidence="2" id="KW-0472">Membrane</keyword>
<feature type="domain" description="Glycosyltransferase 61 catalytic" evidence="3">
    <location>
        <begin position="270"/>
        <end position="458"/>
    </location>
</feature>
<evidence type="ECO:0000313" key="5">
    <source>
        <dbReference type="Proteomes" id="UP000193642"/>
    </source>
</evidence>
<organism evidence="4 5">
    <name type="scientific">Rhizoclosmatium globosum</name>
    <dbReference type="NCBI Taxonomy" id="329046"/>
    <lineage>
        <taxon>Eukaryota</taxon>
        <taxon>Fungi</taxon>
        <taxon>Fungi incertae sedis</taxon>
        <taxon>Chytridiomycota</taxon>
        <taxon>Chytridiomycota incertae sedis</taxon>
        <taxon>Chytridiomycetes</taxon>
        <taxon>Chytridiales</taxon>
        <taxon>Chytriomycetaceae</taxon>
        <taxon>Rhizoclosmatium</taxon>
    </lineage>
</organism>
<feature type="transmembrane region" description="Helical" evidence="2">
    <location>
        <begin position="29"/>
        <end position="47"/>
    </location>
</feature>